<dbReference type="Proteomes" id="UP000076503">
    <property type="component" value="Unassembled WGS sequence"/>
</dbReference>
<dbReference type="OrthoDB" id="6199084at2"/>
<comment type="caution">
    <text evidence="2">The sequence shown here is derived from an EMBL/GenBank/DDBJ whole genome shotgun (WGS) entry which is preliminary data.</text>
</comment>
<dbReference type="EMBL" id="AUXZ01000072">
    <property type="protein sequence ID" value="KZN50811.1"/>
    <property type="molecule type" value="Genomic_DNA"/>
</dbReference>
<feature type="transmembrane region" description="Helical" evidence="1">
    <location>
        <begin position="102"/>
        <end position="120"/>
    </location>
</feature>
<reference evidence="2 3" key="1">
    <citation type="submission" date="2013-07" db="EMBL/GenBank/DDBJ databases">
        <title>Comparative Genomic and Metabolomic Analysis of Twelve Strains of Pseudoalteromonas luteoviolacea.</title>
        <authorList>
            <person name="Vynne N.G."/>
            <person name="Mansson M."/>
            <person name="Gram L."/>
        </authorList>
    </citation>
    <scope>NUCLEOTIDE SEQUENCE [LARGE SCALE GENOMIC DNA]</scope>
    <source>
        <strain evidence="2 3">H33</strain>
    </source>
</reference>
<sequence length="126" mass="13939">MATIQIARFIISFVWLYHGLAPKLIQIAPIEQLISESVGLGEELTYLLIKAAGVGEVIWAIVFYFFYKVKAILLLNIFALIGLLIGVMILQPQLLVEAFNPVTTNIPLIALTIIILNATSNEQSNK</sequence>
<protein>
    <recommendedName>
        <fullName evidence="4">DoxX-like family protein</fullName>
    </recommendedName>
</protein>
<dbReference type="PATRIC" id="fig|1365251.3.peg.2237"/>
<dbReference type="RefSeq" id="WP_063361737.1">
    <property type="nucleotide sequence ID" value="NZ_AUXZ01000072.1"/>
</dbReference>
<feature type="transmembrane region" description="Helical" evidence="1">
    <location>
        <begin position="73"/>
        <end position="90"/>
    </location>
</feature>
<keyword evidence="1" id="KW-0472">Membrane</keyword>
<evidence type="ECO:0008006" key="4">
    <source>
        <dbReference type="Google" id="ProtNLM"/>
    </source>
</evidence>
<keyword evidence="1" id="KW-0812">Transmembrane</keyword>
<gene>
    <name evidence="2" type="ORF">N476_15080</name>
</gene>
<accession>A0A161Y5K3</accession>
<dbReference type="AlphaFoldDB" id="A0A161Y5K3"/>
<keyword evidence="1" id="KW-1133">Transmembrane helix</keyword>
<feature type="transmembrane region" description="Helical" evidence="1">
    <location>
        <begin position="45"/>
        <end position="66"/>
    </location>
</feature>
<feature type="transmembrane region" description="Helical" evidence="1">
    <location>
        <begin position="7"/>
        <end position="25"/>
    </location>
</feature>
<dbReference type="Pfam" id="PF13781">
    <property type="entry name" value="DoxX_3"/>
    <property type="match status" value="1"/>
</dbReference>
<organism evidence="2 3">
    <name type="scientific">Pseudoalteromonas luteoviolacea H33</name>
    <dbReference type="NCBI Taxonomy" id="1365251"/>
    <lineage>
        <taxon>Bacteria</taxon>
        <taxon>Pseudomonadati</taxon>
        <taxon>Pseudomonadota</taxon>
        <taxon>Gammaproteobacteria</taxon>
        <taxon>Alteromonadales</taxon>
        <taxon>Pseudoalteromonadaceae</taxon>
        <taxon>Pseudoalteromonas</taxon>
    </lineage>
</organism>
<dbReference type="InterPro" id="IPR025695">
    <property type="entry name" value="DoxX-like"/>
</dbReference>
<evidence type="ECO:0000256" key="1">
    <source>
        <dbReference type="SAM" id="Phobius"/>
    </source>
</evidence>
<proteinExistence type="predicted"/>
<evidence type="ECO:0000313" key="2">
    <source>
        <dbReference type="EMBL" id="KZN50811.1"/>
    </source>
</evidence>
<evidence type="ECO:0000313" key="3">
    <source>
        <dbReference type="Proteomes" id="UP000076503"/>
    </source>
</evidence>
<name>A0A161Y5K3_9GAMM</name>